<evidence type="ECO:0000313" key="1">
    <source>
        <dbReference type="EMBL" id="GAH64533.1"/>
    </source>
</evidence>
<reference evidence="1" key="1">
    <citation type="journal article" date="2014" name="Front. Microbiol.">
        <title>High frequency of phylogenetically diverse reductive dehalogenase-homologous genes in deep subseafloor sedimentary metagenomes.</title>
        <authorList>
            <person name="Kawai M."/>
            <person name="Futagami T."/>
            <person name="Toyoda A."/>
            <person name="Takaki Y."/>
            <person name="Nishi S."/>
            <person name="Hori S."/>
            <person name="Arai W."/>
            <person name="Tsubouchi T."/>
            <person name="Morono Y."/>
            <person name="Uchiyama I."/>
            <person name="Ito T."/>
            <person name="Fujiyama A."/>
            <person name="Inagaki F."/>
            <person name="Takami H."/>
        </authorList>
    </citation>
    <scope>NUCLEOTIDE SEQUENCE</scope>
    <source>
        <strain evidence="1">Expedition CK06-06</strain>
    </source>
</reference>
<name>X1J442_9ZZZZ</name>
<protein>
    <recommendedName>
        <fullName evidence="2">Glutaredoxin domain-containing protein</fullName>
    </recommendedName>
</protein>
<evidence type="ECO:0008006" key="2">
    <source>
        <dbReference type="Google" id="ProtNLM"/>
    </source>
</evidence>
<organism evidence="1">
    <name type="scientific">marine sediment metagenome</name>
    <dbReference type="NCBI Taxonomy" id="412755"/>
    <lineage>
        <taxon>unclassified sequences</taxon>
        <taxon>metagenomes</taxon>
        <taxon>ecological metagenomes</taxon>
    </lineage>
</organism>
<accession>X1J442</accession>
<sequence length="46" mass="5209">MSEESKKERKIIILDSEECSPCEQIKQANKEKIASGEIRVLDVTSD</sequence>
<feature type="non-terminal residue" evidence="1">
    <location>
        <position position="46"/>
    </location>
</feature>
<comment type="caution">
    <text evidence="1">The sequence shown here is derived from an EMBL/GenBank/DDBJ whole genome shotgun (WGS) entry which is preliminary data.</text>
</comment>
<proteinExistence type="predicted"/>
<gene>
    <name evidence="1" type="ORF">S03H2_48459</name>
</gene>
<dbReference type="AlphaFoldDB" id="X1J442"/>
<dbReference type="EMBL" id="BARU01030551">
    <property type="protein sequence ID" value="GAH64533.1"/>
    <property type="molecule type" value="Genomic_DNA"/>
</dbReference>